<proteinExistence type="predicted"/>
<comment type="caution">
    <text evidence="3">The sequence shown here is derived from an EMBL/GenBank/DDBJ whole genome shotgun (WGS) entry which is preliminary data.</text>
</comment>
<feature type="coiled-coil region" evidence="1">
    <location>
        <begin position="1"/>
        <end position="28"/>
    </location>
</feature>
<evidence type="ECO:0000313" key="4">
    <source>
        <dbReference type="Proteomes" id="UP000694044"/>
    </source>
</evidence>
<evidence type="ECO:0000313" key="3">
    <source>
        <dbReference type="EMBL" id="KAG7380378.1"/>
    </source>
</evidence>
<dbReference type="EMBL" id="JAGDFM010000296">
    <property type="protein sequence ID" value="KAG7380378.1"/>
    <property type="molecule type" value="Genomic_DNA"/>
</dbReference>
<keyword evidence="4" id="KW-1185">Reference proteome</keyword>
<evidence type="ECO:0000256" key="2">
    <source>
        <dbReference type="SAM" id="MobiDB-lite"/>
    </source>
</evidence>
<dbReference type="Proteomes" id="UP000694044">
    <property type="component" value="Unassembled WGS sequence"/>
</dbReference>
<reference evidence="3" key="1">
    <citation type="submission" date="2021-02" db="EMBL/GenBank/DDBJ databases">
        <authorList>
            <person name="Palmer J.M."/>
        </authorList>
    </citation>
    <scope>NUCLEOTIDE SEQUENCE</scope>
    <source>
        <strain evidence="3">SCRP734</strain>
    </source>
</reference>
<evidence type="ECO:0000256" key="1">
    <source>
        <dbReference type="SAM" id="Coils"/>
    </source>
</evidence>
<gene>
    <name evidence="3" type="ORF">PHYPSEUDO_007266</name>
</gene>
<protein>
    <submittedName>
        <fullName evidence="3">Uncharacterized protein</fullName>
    </submittedName>
</protein>
<keyword evidence="1" id="KW-0175">Coiled coil</keyword>
<name>A0A8T1VJM6_9STRA</name>
<accession>A0A8T1VJM6</accession>
<organism evidence="3 4">
    <name type="scientific">Phytophthora pseudosyringae</name>
    <dbReference type="NCBI Taxonomy" id="221518"/>
    <lineage>
        <taxon>Eukaryota</taxon>
        <taxon>Sar</taxon>
        <taxon>Stramenopiles</taxon>
        <taxon>Oomycota</taxon>
        <taxon>Peronosporomycetes</taxon>
        <taxon>Peronosporales</taxon>
        <taxon>Peronosporaceae</taxon>
        <taxon>Phytophthora</taxon>
    </lineage>
</organism>
<dbReference type="AlphaFoldDB" id="A0A8T1VJM6"/>
<sequence>MEQVVQAKAAATQEKAKAKADAAAARAARKANTAAAKAARMEAAAATRSKRQAVANLKKEKTAGKRERKRVPAIPEVPDAGVVIATREVVGFADVHVHLVSSVTCDDSS</sequence>
<feature type="region of interest" description="Disordered" evidence="2">
    <location>
        <begin position="43"/>
        <end position="72"/>
    </location>
</feature>